<name>A0A6B0QR74_9CETA</name>
<evidence type="ECO:0000313" key="2">
    <source>
        <dbReference type="EMBL" id="MXQ80388.1"/>
    </source>
</evidence>
<feature type="region of interest" description="Disordered" evidence="1">
    <location>
        <begin position="1"/>
        <end position="80"/>
    </location>
</feature>
<protein>
    <submittedName>
        <fullName evidence="2">Uncharacterized protein</fullName>
    </submittedName>
</protein>
<dbReference type="AlphaFoldDB" id="A0A6B0QR74"/>
<comment type="caution">
    <text evidence="2">The sequence shown here is derived from an EMBL/GenBank/DDBJ whole genome shotgun (WGS) entry which is preliminary data.</text>
</comment>
<evidence type="ECO:0000313" key="3">
    <source>
        <dbReference type="Proteomes" id="UP000322234"/>
    </source>
</evidence>
<dbReference type="Proteomes" id="UP000322234">
    <property type="component" value="Unassembled WGS sequence"/>
</dbReference>
<dbReference type="EMBL" id="VBQZ03000004">
    <property type="protein sequence ID" value="MXQ80388.1"/>
    <property type="molecule type" value="Genomic_DNA"/>
</dbReference>
<sequence>MGGLSGDTGPGAAGPRNKAALHSYSPGKRTHESGKPDDDSSSKNRPPKHPSSGGTLPSPPDLSSLSIHTPKAMLDTGKCP</sequence>
<organism evidence="2 3">
    <name type="scientific">Bos mutus</name>
    <name type="common">wild yak</name>
    <dbReference type="NCBI Taxonomy" id="72004"/>
    <lineage>
        <taxon>Eukaryota</taxon>
        <taxon>Metazoa</taxon>
        <taxon>Chordata</taxon>
        <taxon>Craniata</taxon>
        <taxon>Vertebrata</taxon>
        <taxon>Euteleostomi</taxon>
        <taxon>Mammalia</taxon>
        <taxon>Eutheria</taxon>
        <taxon>Laurasiatheria</taxon>
        <taxon>Artiodactyla</taxon>
        <taxon>Ruminantia</taxon>
        <taxon>Pecora</taxon>
        <taxon>Bovidae</taxon>
        <taxon>Bovinae</taxon>
        <taxon>Bos</taxon>
    </lineage>
</organism>
<feature type="compositionally biased region" description="Gly residues" evidence="1">
    <location>
        <begin position="1"/>
        <end position="12"/>
    </location>
</feature>
<proteinExistence type="predicted"/>
<feature type="compositionally biased region" description="Basic and acidic residues" evidence="1">
    <location>
        <begin position="29"/>
        <end position="42"/>
    </location>
</feature>
<keyword evidence="3" id="KW-1185">Reference proteome</keyword>
<reference evidence="2" key="1">
    <citation type="submission" date="2019-10" db="EMBL/GenBank/DDBJ databases">
        <title>The sequence and de novo assembly of the wild yak genome.</title>
        <authorList>
            <person name="Liu Y."/>
        </authorList>
    </citation>
    <scope>NUCLEOTIDE SEQUENCE [LARGE SCALE GENOMIC DNA]</scope>
    <source>
        <strain evidence="2">WY2019</strain>
    </source>
</reference>
<evidence type="ECO:0000256" key="1">
    <source>
        <dbReference type="SAM" id="MobiDB-lite"/>
    </source>
</evidence>
<gene>
    <name evidence="2" type="ORF">E5288_WYG006335</name>
</gene>
<feature type="compositionally biased region" description="Low complexity" evidence="1">
    <location>
        <begin position="50"/>
        <end position="66"/>
    </location>
</feature>
<accession>A0A6B0QR74</accession>